<evidence type="ECO:0000313" key="1">
    <source>
        <dbReference type="EMBL" id="KAA8821903.1"/>
    </source>
</evidence>
<name>A0A5J5DYJ8_9BIFI</name>
<accession>A0A5J5DYJ8</accession>
<dbReference type="EMBL" id="RZUG01000045">
    <property type="protein sequence ID" value="KAA8821903.1"/>
    <property type="molecule type" value="Genomic_DNA"/>
</dbReference>
<dbReference type="InterPro" id="IPR035093">
    <property type="entry name" value="RelE/ParE_toxin_dom_sf"/>
</dbReference>
<gene>
    <name evidence="1" type="ORF">EMO92_11360</name>
</gene>
<comment type="caution">
    <text evidence="1">The sequence shown here is derived from an EMBL/GenBank/DDBJ whole genome shotgun (WGS) entry which is preliminary data.</text>
</comment>
<protein>
    <submittedName>
        <fullName evidence="1">Uncharacterized protein</fullName>
    </submittedName>
</protein>
<dbReference type="InterPro" id="IPR004386">
    <property type="entry name" value="Toxin_YafQ-like"/>
</dbReference>
<dbReference type="SUPFAM" id="SSF143011">
    <property type="entry name" value="RelE-like"/>
    <property type="match status" value="1"/>
</dbReference>
<sequence>MRRPVRRSMPKPRVRHCTLCHPIPYYVLMRILTHSSVRCWAMIEVAYSDLAKADVKRLKRYRRDYAAEVLRIVREELRVNGCVSEAYKPHELTNPDAHFSGYLEFHAFDDVLVLYYPPYPDGFVRVMRVCTHWELHTGVFGAEWPDPKAEAEAKAKRGLTNEAIEAELFK</sequence>
<reference evidence="1 2" key="1">
    <citation type="journal article" date="2019" name="Syst. Appl. Microbiol.">
        <title>Characterization of Bifidobacterium species in feaces of the Egyptian fruit bat: Description of B. vespertilionis sp. nov. and B. rousetti sp. nov.</title>
        <authorList>
            <person name="Modesto M."/>
            <person name="Satti M."/>
            <person name="Watanabe K."/>
            <person name="Puglisi E."/>
            <person name="Morelli L."/>
            <person name="Huang C.-H."/>
            <person name="Liou J.-S."/>
            <person name="Miyashita M."/>
            <person name="Tamura T."/>
            <person name="Saito S."/>
            <person name="Mori K."/>
            <person name="Huang L."/>
            <person name="Sciavilla P."/>
            <person name="Sandri C."/>
            <person name="Spiezio C."/>
            <person name="Vitali F."/>
            <person name="Cavalieri D."/>
            <person name="Perpetuini G."/>
            <person name="Tofalo R."/>
            <person name="Bonetti A."/>
            <person name="Arita M."/>
            <person name="Mattarelli P."/>
        </authorList>
    </citation>
    <scope>NUCLEOTIDE SEQUENCE [LARGE SCALE GENOMIC DNA]</scope>
    <source>
        <strain evidence="1 2">RST19</strain>
    </source>
</reference>
<evidence type="ECO:0000313" key="2">
    <source>
        <dbReference type="Proteomes" id="UP000326251"/>
    </source>
</evidence>
<proteinExistence type="predicted"/>
<dbReference type="Pfam" id="PF15738">
    <property type="entry name" value="YafQ_toxin"/>
    <property type="match status" value="1"/>
</dbReference>
<dbReference type="AlphaFoldDB" id="A0A5J5DYJ8"/>
<organism evidence="1 2">
    <name type="scientific">Bifidobacterium reuteri</name>
    <dbReference type="NCBI Taxonomy" id="983706"/>
    <lineage>
        <taxon>Bacteria</taxon>
        <taxon>Bacillati</taxon>
        <taxon>Actinomycetota</taxon>
        <taxon>Actinomycetes</taxon>
        <taxon>Bifidobacteriales</taxon>
        <taxon>Bifidobacteriaceae</taxon>
        <taxon>Bifidobacterium</taxon>
    </lineage>
</organism>
<dbReference type="Gene3D" id="3.30.2310.20">
    <property type="entry name" value="RelE-like"/>
    <property type="match status" value="1"/>
</dbReference>
<dbReference type="Proteomes" id="UP000326251">
    <property type="component" value="Unassembled WGS sequence"/>
</dbReference>